<accession>F1AXG9</accession>
<dbReference type="Proteomes" id="UP000103309">
    <property type="component" value="Segment"/>
</dbReference>
<feature type="compositionally biased region" description="Basic and acidic residues" evidence="1">
    <location>
        <begin position="43"/>
        <end position="55"/>
    </location>
</feature>
<reference evidence="2 3" key="1">
    <citation type="submission" date="2010-04" db="EMBL/GenBank/DDBJ databases">
        <title>Novel immune-modulators identified by a rapid, functional screen of the Parapox virus genome.</title>
        <authorList>
            <person name="McGuire M.J."/>
            <person name="Sykes K.F."/>
            <person name="Johnston S.A."/>
        </authorList>
    </citation>
    <scope>NUCLEOTIDE SEQUENCE [LARGE SCALE GENOMIC DNA]</scope>
    <source>
        <strain evidence="2">D1701</strain>
    </source>
</reference>
<feature type="compositionally biased region" description="Basic residues" evidence="1">
    <location>
        <begin position="129"/>
        <end position="138"/>
    </location>
</feature>
<organismHost>
    <name type="scientific">Capra hircus</name>
    <name type="common">Goat</name>
    <dbReference type="NCBI Taxonomy" id="9925"/>
</organismHost>
<feature type="region of interest" description="Disordered" evidence="1">
    <location>
        <begin position="129"/>
        <end position="154"/>
    </location>
</feature>
<feature type="compositionally biased region" description="Basic residues" evidence="1">
    <location>
        <begin position="10"/>
        <end position="28"/>
    </location>
</feature>
<protein>
    <submittedName>
        <fullName evidence="2">PP270</fullName>
    </submittedName>
</protein>
<feature type="region of interest" description="Disordered" evidence="1">
    <location>
        <begin position="1"/>
        <end position="96"/>
    </location>
</feature>
<sequence>MCLHKDSHQPRTRVPVRRLGRRPHRRVRHGDVRGQTRVQARPAPDDKRGGRDDSARQQLRAAHGAHLPQRRGRRGQRGHGLRSLRHGARHHVHGQVCAQRRRLRQPLLRAARPLLRLLHPHPPVALRKRGAVHPRPRARGLPSRFGGRLQDGLRPRDRRGHAVCWGVHIPRQGPGDGDTRTGGRRVRLLPPQLAGARHGSR</sequence>
<evidence type="ECO:0000256" key="1">
    <source>
        <dbReference type="SAM" id="MobiDB-lite"/>
    </source>
</evidence>
<organism evidence="2 3">
    <name type="scientific">Orf virus</name>
    <name type="common">ORFV</name>
    <dbReference type="NCBI Taxonomy" id="10258"/>
    <lineage>
        <taxon>Viruses</taxon>
        <taxon>Varidnaviria</taxon>
        <taxon>Bamfordvirae</taxon>
        <taxon>Nucleocytoviricota</taxon>
        <taxon>Pokkesviricetes</taxon>
        <taxon>Chitovirales</taxon>
        <taxon>Poxviridae</taxon>
        <taxon>Chordopoxvirinae</taxon>
        <taxon>Parapoxvirus</taxon>
        <taxon>Parapoxvirus orf</taxon>
    </lineage>
</organism>
<evidence type="ECO:0000313" key="2">
    <source>
        <dbReference type="EMBL" id="ADY76819.1"/>
    </source>
</evidence>
<organismHost>
    <name type="scientific">Ovis aries</name>
    <name type="common">Sheep</name>
    <dbReference type="NCBI Taxonomy" id="9940"/>
</organismHost>
<name>F1AXG9_ORFV</name>
<organismHost>
    <name type="scientific">Homo sapiens</name>
    <name type="common">Human</name>
    <dbReference type="NCBI Taxonomy" id="9606"/>
</organismHost>
<feature type="compositionally biased region" description="Basic residues" evidence="1">
    <location>
        <begin position="68"/>
        <end position="96"/>
    </location>
</feature>
<dbReference type="EMBL" id="HM133903">
    <property type="protein sequence ID" value="ADY76819.1"/>
    <property type="molecule type" value="Genomic_DNA"/>
</dbReference>
<proteinExistence type="predicted"/>
<evidence type="ECO:0000313" key="3">
    <source>
        <dbReference type="Proteomes" id="UP000103309"/>
    </source>
</evidence>